<sequence>MVEKVQWGKNIVQWQQKHRQHHAKRCPFVTSRREPFVLSLIHQTPCIHQQKWRYIILLFVVPAPHLNYKLPHLKHVSVFIHLSQWLLVQIICEPAGTGGPLAITSFFNRSLPFPPQKRKKRISTLPTA</sequence>
<dbReference type="EMBL" id="FN554965">
    <property type="protein sequence ID" value="CBH09540.1"/>
    <property type="molecule type" value="Genomic_DNA"/>
</dbReference>
<gene>
    <name evidence="1" type="ORF">TbgDal_II2850</name>
</gene>
<evidence type="ECO:0000313" key="2">
    <source>
        <dbReference type="Proteomes" id="UP000002316"/>
    </source>
</evidence>
<organism evidence="1 2">
    <name type="scientific">Trypanosoma brucei gambiense (strain MHOM/CI/86/DAL972)</name>
    <dbReference type="NCBI Taxonomy" id="679716"/>
    <lineage>
        <taxon>Eukaryota</taxon>
        <taxon>Discoba</taxon>
        <taxon>Euglenozoa</taxon>
        <taxon>Kinetoplastea</taxon>
        <taxon>Metakinetoplastina</taxon>
        <taxon>Trypanosomatida</taxon>
        <taxon>Trypanosomatidae</taxon>
        <taxon>Trypanosoma</taxon>
    </lineage>
</organism>
<accession>C9ZJI1</accession>
<dbReference type="KEGG" id="tbg:TbgDal_II2850"/>
<name>C9ZJI1_TRYB9</name>
<dbReference type="Proteomes" id="UP000002316">
    <property type="component" value="Chromosome 2"/>
</dbReference>
<protein>
    <submittedName>
        <fullName evidence="1">Uncharacterized protein</fullName>
    </submittedName>
</protein>
<dbReference type="GeneID" id="23858684"/>
<reference evidence="2" key="1">
    <citation type="journal article" date="2010" name="PLoS Negl. Trop. Dis.">
        <title>The genome sequence of Trypanosoma brucei gambiense, causative agent of chronic human african trypanosomiasis.</title>
        <authorList>
            <person name="Jackson A.P."/>
            <person name="Sanders M."/>
            <person name="Berry A."/>
            <person name="McQuillan J."/>
            <person name="Aslett M.A."/>
            <person name="Quail M.A."/>
            <person name="Chukualim B."/>
            <person name="Capewell P."/>
            <person name="MacLeod A."/>
            <person name="Melville S.E."/>
            <person name="Gibson W."/>
            <person name="Barry J.D."/>
            <person name="Berriman M."/>
            <person name="Hertz-Fowler C."/>
        </authorList>
    </citation>
    <scope>NUCLEOTIDE SEQUENCE [LARGE SCALE GENOMIC DNA]</scope>
    <source>
        <strain evidence="2">MHOM/CI/86/DAL972</strain>
    </source>
</reference>
<proteinExistence type="predicted"/>
<dbReference type="AlphaFoldDB" id="C9ZJI1"/>
<evidence type="ECO:0000313" key="1">
    <source>
        <dbReference type="EMBL" id="CBH09540.1"/>
    </source>
</evidence>
<dbReference type="RefSeq" id="XP_011771845.1">
    <property type="nucleotide sequence ID" value="XM_011773543.1"/>
</dbReference>